<dbReference type="RefSeq" id="WP_212553606.1">
    <property type="nucleotide sequence ID" value="NZ_JAGXOE010000017.1"/>
</dbReference>
<comment type="caution">
    <text evidence="2">The sequence shown here is derived from an EMBL/GenBank/DDBJ whole genome shotgun (WGS) entry which is preliminary data.</text>
</comment>
<gene>
    <name evidence="2" type="ORF">KFZ73_09835</name>
</gene>
<organism evidence="2 3">
    <name type="scientific">Tsukamurella paurometabola</name>
    <name type="common">Corynebacterium paurometabolum</name>
    <dbReference type="NCBI Taxonomy" id="2061"/>
    <lineage>
        <taxon>Bacteria</taxon>
        <taxon>Bacillati</taxon>
        <taxon>Actinomycetota</taxon>
        <taxon>Actinomycetes</taxon>
        <taxon>Mycobacteriales</taxon>
        <taxon>Tsukamurellaceae</taxon>
        <taxon>Tsukamurella</taxon>
    </lineage>
</organism>
<evidence type="ECO:0000313" key="2">
    <source>
        <dbReference type="EMBL" id="MBS4101544.1"/>
    </source>
</evidence>
<name>A0ABS5NB95_TSUPA</name>
<evidence type="ECO:0000313" key="3">
    <source>
        <dbReference type="Proteomes" id="UP000676853"/>
    </source>
</evidence>
<dbReference type="EMBL" id="JAGXOE010000017">
    <property type="protein sequence ID" value="MBS4101544.1"/>
    <property type="molecule type" value="Genomic_DNA"/>
</dbReference>
<reference evidence="2 3" key="1">
    <citation type="submission" date="2021-04" db="EMBL/GenBank/DDBJ databases">
        <title>Whole genome sequence analysis of a thiophenic sulfur metabolizing bacteria.</title>
        <authorList>
            <person name="Akhtar N."/>
            <person name="Akram J."/>
            <person name="Aslam A."/>
        </authorList>
    </citation>
    <scope>NUCLEOTIDE SEQUENCE [LARGE SCALE GENOMIC DNA]</scope>
    <source>
        <strain evidence="2 3">3OW</strain>
    </source>
</reference>
<protein>
    <submittedName>
        <fullName evidence="2">Uncharacterized protein</fullName>
    </submittedName>
</protein>
<accession>A0ABS5NB95</accession>
<keyword evidence="3" id="KW-1185">Reference proteome</keyword>
<sequence length="98" mass="11485">MSPDLSGADVLNRQIFTDPPRPLSEREEWHALYEARRAARQSRNTLRTARGQYRRYRRSLDGRPYLDWPRWKAEYDKTYRTIGTPIPPGDSSIPPPVS</sequence>
<dbReference type="Proteomes" id="UP000676853">
    <property type="component" value="Unassembled WGS sequence"/>
</dbReference>
<proteinExistence type="predicted"/>
<feature type="region of interest" description="Disordered" evidence="1">
    <location>
        <begin position="1"/>
        <end position="20"/>
    </location>
</feature>
<evidence type="ECO:0000256" key="1">
    <source>
        <dbReference type="SAM" id="MobiDB-lite"/>
    </source>
</evidence>